<dbReference type="InterPro" id="IPR036628">
    <property type="entry name" value="Clp_N_dom_sf"/>
</dbReference>
<reference evidence="2" key="1">
    <citation type="submission" date="2014-11" db="EMBL/GenBank/DDBJ databases">
        <authorList>
            <person name="Otto D Thomas"/>
            <person name="Naeem Raeece"/>
        </authorList>
    </citation>
    <scope>NUCLEOTIDE SEQUENCE</scope>
</reference>
<organism evidence="2">
    <name type="scientific">Chromera velia CCMP2878</name>
    <dbReference type="NCBI Taxonomy" id="1169474"/>
    <lineage>
        <taxon>Eukaryota</taxon>
        <taxon>Sar</taxon>
        <taxon>Alveolata</taxon>
        <taxon>Colpodellida</taxon>
        <taxon>Chromeraceae</taxon>
        <taxon>Chromera</taxon>
    </lineage>
</organism>
<dbReference type="EMBL" id="CDMZ01004545">
    <property type="protein sequence ID" value="CEM50075.1"/>
    <property type="molecule type" value="Genomic_DNA"/>
</dbReference>
<evidence type="ECO:0000259" key="1">
    <source>
        <dbReference type="Pfam" id="PF02861"/>
    </source>
</evidence>
<feature type="domain" description="Clp R" evidence="1">
    <location>
        <begin position="15"/>
        <end position="129"/>
    </location>
</feature>
<dbReference type="SUPFAM" id="SSF81923">
    <property type="entry name" value="Double Clp-N motif"/>
    <property type="match status" value="1"/>
</dbReference>
<dbReference type="Pfam" id="PF02861">
    <property type="entry name" value="Clp_N"/>
    <property type="match status" value="1"/>
</dbReference>
<dbReference type="InterPro" id="IPR004176">
    <property type="entry name" value="Clp_R_N"/>
</dbReference>
<gene>
    <name evidence="2" type="ORF">Cvel_34091</name>
</gene>
<dbReference type="VEuPathDB" id="CryptoDB:Cvel_34091"/>
<sequence length="264" mass="28712">MDGAVRRTRLENLCTDNAAQCLRICWRLCEEQRCLFTNTEHLLLALLRSNAANNRVSSWLAYEAGCNIEALDHALSQRTALIGGTANPSGNFSANLSRVFQMAEFLATLPGGPGQDGRITTEIFLFALLWSATEMPNGAAADLRTQVPDLFVRLRVAMNVNVEAVNLIMPPRPTGHEIVLHEPRMVGPQGGAGPVHLPPTPDTLPGEGENYATGIPGTHWIIPGRLMCGQTAGTMPQEYLQALLTTGIDTFVSLQSSYEEYHGM</sequence>
<dbReference type="Gene3D" id="1.10.1780.10">
    <property type="entry name" value="Clp, N-terminal domain"/>
    <property type="match status" value="1"/>
</dbReference>
<evidence type="ECO:0000313" key="2">
    <source>
        <dbReference type="EMBL" id="CEM50075.1"/>
    </source>
</evidence>
<accession>A0A0G4HZT8</accession>
<proteinExistence type="predicted"/>
<name>A0A0G4HZT8_9ALVE</name>
<protein>
    <recommendedName>
        <fullName evidence="1">Clp R domain-containing protein</fullName>
    </recommendedName>
</protein>
<dbReference type="AlphaFoldDB" id="A0A0G4HZT8"/>